<dbReference type="PANTHER" id="PTHR43861:SF3">
    <property type="entry name" value="PUTATIVE (AFU_ORTHOLOGUE AFUA_2G14390)-RELATED"/>
    <property type="match status" value="1"/>
</dbReference>
<dbReference type="PANTHER" id="PTHR43861">
    <property type="entry name" value="TRANS-ACONITATE 2-METHYLTRANSFERASE-RELATED"/>
    <property type="match status" value="1"/>
</dbReference>
<evidence type="ECO:0008006" key="4">
    <source>
        <dbReference type="Google" id="ProtNLM"/>
    </source>
</evidence>
<evidence type="ECO:0000313" key="3">
    <source>
        <dbReference type="Proteomes" id="UP000181790"/>
    </source>
</evidence>
<dbReference type="Gene3D" id="3.40.50.150">
    <property type="entry name" value="Vaccinia Virus protein VP39"/>
    <property type="match status" value="1"/>
</dbReference>
<dbReference type="EMBL" id="MORL01000024">
    <property type="protein sequence ID" value="OIN56364.1"/>
    <property type="molecule type" value="Genomic_DNA"/>
</dbReference>
<keyword evidence="3" id="KW-1185">Reference proteome</keyword>
<accession>A0A1S2VCC2</accession>
<dbReference type="CDD" id="cd02440">
    <property type="entry name" value="AdoMet_MTases"/>
    <property type="match status" value="1"/>
</dbReference>
<organism evidence="2 3">
    <name type="scientific">Arsenicibacter rosenii</name>
    <dbReference type="NCBI Taxonomy" id="1750698"/>
    <lineage>
        <taxon>Bacteria</taxon>
        <taxon>Pseudomonadati</taxon>
        <taxon>Bacteroidota</taxon>
        <taxon>Cytophagia</taxon>
        <taxon>Cytophagales</taxon>
        <taxon>Spirosomataceae</taxon>
        <taxon>Arsenicibacter</taxon>
    </lineage>
</organism>
<evidence type="ECO:0000256" key="1">
    <source>
        <dbReference type="ARBA" id="ARBA00022679"/>
    </source>
</evidence>
<gene>
    <name evidence="2" type="ORF">BLX24_25385</name>
</gene>
<reference evidence="2 3" key="1">
    <citation type="submission" date="2016-10" db="EMBL/GenBank/DDBJ databases">
        <title>Arsenicibacter rosenii gen. nov., sp. nov., an efficient arsenic-methylating bacterium isolated from an arsenic-contaminated paddy soil.</title>
        <authorList>
            <person name="Huang K."/>
        </authorList>
    </citation>
    <scope>NUCLEOTIDE SEQUENCE [LARGE SCALE GENOMIC DNA]</scope>
    <source>
        <strain evidence="2 3">SM-1</strain>
    </source>
</reference>
<dbReference type="Proteomes" id="UP000181790">
    <property type="component" value="Unassembled WGS sequence"/>
</dbReference>
<name>A0A1S2VCC2_9BACT</name>
<dbReference type="Pfam" id="PF13489">
    <property type="entry name" value="Methyltransf_23"/>
    <property type="match status" value="1"/>
</dbReference>
<sequence>MKNDYLVLYCSKCGFIFGDIGVDQFQLDNYYSQLSKYEDENTVSVGAGGISLLDQTRLKDTVEIISAHIDKNAKILDVGCANGGLLKAFKNKNFSNLFGLDPSPTCSRRASQLVDCECLTGSIFDFDFRNEFDLITYTHVLEHIYSINEIIVKSKQAITEDGLIYIECPDAESYHINIHSPLQEFNTEHINHFSTQDFINIGKLYDLRIEEIGVRSFKIENGLDYFAAYVIYSKKKLPDQFYFQKSTKNLLSVNEYIYRSKKSLNTFSEYLNKINDKVCFYGIGQLAYKLIALAQKQNKQLLLFDGDKRNVGETISGVKIEIGSAIYDDINTSEDLVIITSAISFQRIRKDIIELYKAKNTVCPRLVNISDLFTE</sequence>
<dbReference type="AlphaFoldDB" id="A0A1S2VCC2"/>
<protein>
    <recommendedName>
        <fullName evidence="4">C-methyltransferase domain-containing protein</fullName>
    </recommendedName>
</protein>
<proteinExistence type="predicted"/>
<keyword evidence="1" id="KW-0808">Transferase</keyword>
<dbReference type="SUPFAM" id="SSF53335">
    <property type="entry name" value="S-adenosyl-L-methionine-dependent methyltransferases"/>
    <property type="match status" value="1"/>
</dbReference>
<comment type="caution">
    <text evidence="2">The sequence shown here is derived from an EMBL/GenBank/DDBJ whole genome shotgun (WGS) entry which is preliminary data.</text>
</comment>
<dbReference type="InterPro" id="IPR029063">
    <property type="entry name" value="SAM-dependent_MTases_sf"/>
</dbReference>
<evidence type="ECO:0000313" key="2">
    <source>
        <dbReference type="EMBL" id="OIN56364.1"/>
    </source>
</evidence>
<dbReference type="GO" id="GO:0016740">
    <property type="term" value="F:transferase activity"/>
    <property type="evidence" value="ECO:0007669"/>
    <property type="project" value="UniProtKB-KW"/>
</dbReference>